<proteinExistence type="predicted"/>
<reference evidence="2 3" key="1">
    <citation type="submission" date="2022-06" db="EMBL/GenBank/DDBJ databases">
        <title>Paraconexibacter antarcticus.</title>
        <authorList>
            <person name="Kim C.S."/>
        </authorList>
    </citation>
    <scope>NUCLEOTIDE SEQUENCE [LARGE SCALE GENOMIC DNA]</scope>
    <source>
        <strain evidence="2 3">02-257</strain>
    </source>
</reference>
<sequence>MSDRLLEQTIGRQPGLTLIFRTMAGEFVPAAAEGFSGEIAYELTGLDGVLRSRTMRITSVAAVPVAEKAADPALTIKLGLADFIRLSAGEADPVTLLMGERMTLEGDFMLAAKVGAMFGQPLPEA</sequence>
<dbReference type="InterPro" id="IPR036527">
    <property type="entry name" value="SCP2_sterol-bd_dom_sf"/>
</dbReference>
<dbReference type="InterPro" id="IPR003033">
    <property type="entry name" value="SCP2_sterol-bd_dom"/>
</dbReference>
<evidence type="ECO:0000313" key="2">
    <source>
        <dbReference type="EMBL" id="UTI63246.1"/>
    </source>
</evidence>
<organism evidence="2 3">
    <name type="scientific">Paraconexibacter antarcticus</name>
    <dbReference type="NCBI Taxonomy" id="2949664"/>
    <lineage>
        <taxon>Bacteria</taxon>
        <taxon>Bacillati</taxon>
        <taxon>Actinomycetota</taxon>
        <taxon>Thermoleophilia</taxon>
        <taxon>Solirubrobacterales</taxon>
        <taxon>Paraconexibacteraceae</taxon>
        <taxon>Paraconexibacter</taxon>
    </lineage>
</organism>
<evidence type="ECO:0000313" key="3">
    <source>
        <dbReference type="Proteomes" id="UP001056035"/>
    </source>
</evidence>
<keyword evidence="3" id="KW-1185">Reference proteome</keyword>
<dbReference type="Proteomes" id="UP001056035">
    <property type="component" value="Chromosome"/>
</dbReference>
<dbReference type="RefSeq" id="WP_254569977.1">
    <property type="nucleotide sequence ID" value="NZ_CP098502.1"/>
</dbReference>
<gene>
    <name evidence="2" type="ORF">NBH00_18020</name>
</gene>
<dbReference type="Pfam" id="PF02036">
    <property type="entry name" value="SCP2"/>
    <property type="match status" value="1"/>
</dbReference>
<dbReference type="SUPFAM" id="SSF55718">
    <property type="entry name" value="SCP-like"/>
    <property type="match status" value="1"/>
</dbReference>
<name>A0ABY5DML7_9ACTN</name>
<dbReference type="EMBL" id="CP098502">
    <property type="protein sequence ID" value="UTI63246.1"/>
    <property type="molecule type" value="Genomic_DNA"/>
</dbReference>
<feature type="domain" description="SCP2" evidence="1">
    <location>
        <begin position="30"/>
        <end position="118"/>
    </location>
</feature>
<evidence type="ECO:0000259" key="1">
    <source>
        <dbReference type="Pfam" id="PF02036"/>
    </source>
</evidence>
<protein>
    <submittedName>
        <fullName evidence="2">SCP2 sterol-binding domain-containing protein</fullName>
    </submittedName>
</protein>
<dbReference type="Gene3D" id="3.30.1050.10">
    <property type="entry name" value="SCP2 sterol-binding domain"/>
    <property type="match status" value="1"/>
</dbReference>
<accession>A0ABY5DML7</accession>